<sequence length="107" mass="12147">MRKITFTEIGMENYGPYVEPFIVECPDDSLTLITGPNGVGKTISLDALSFTNYGITSKGERGDDVVNNIVGKNCHTWVRFHDSEDNSYVVDRYHKHSKYKNTARITR</sequence>
<evidence type="ECO:0000259" key="1">
    <source>
        <dbReference type="Pfam" id="PF13476"/>
    </source>
</evidence>
<dbReference type="Pfam" id="PF13476">
    <property type="entry name" value="AAA_23"/>
    <property type="match status" value="1"/>
</dbReference>
<proteinExistence type="predicted"/>
<name>X1E9F4_9ZZZZ</name>
<dbReference type="SUPFAM" id="SSF52540">
    <property type="entry name" value="P-loop containing nucleoside triphosphate hydrolases"/>
    <property type="match status" value="1"/>
</dbReference>
<gene>
    <name evidence="2" type="ORF">S01H4_63347</name>
</gene>
<dbReference type="AlphaFoldDB" id="X1E9F4"/>
<accession>X1E9F4</accession>
<protein>
    <recommendedName>
        <fullName evidence="1">Rad50/SbcC-type AAA domain-containing protein</fullName>
    </recommendedName>
</protein>
<comment type="caution">
    <text evidence="2">The sequence shown here is derived from an EMBL/GenBank/DDBJ whole genome shotgun (WGS) entry which is preliminary data.</text>
</comment>
<organism evidence="2">
    <name type="scientific">marine sediment metagenome</name>
    <dbReference type="NCBI Taxonomy" id="412755"/>
    <lineage>
        <taxon>unclassified sequences</taxon>
        <taxon>metagenomes</taxon>
        <taxon>ecological metagenomes</taxon>
    </lineage>
</organism>
<evidence type="ECO:0000313" key="2">
    <source>
        <dbReference type="EMBL" id="GAH13794.1"/>
    </source>
</evidence>
<dbReference type="InterPro" id="IPR027417">
    <property type="entry name" value="P-loop_NTPase"/>
</dbReference>
<dbReference type="InterPro" id="IPR038729">
    <property type="entry name" value="Rad50/SbcC_AAA"/>
</dbReference>
<dbReference type="GO" id="GO:0016887">
    <property type="term" value="F:ATP hydrolysis activity"/>
    <property type="evidence" value="ECO:0007669"/>
    <property type="project" value="InterPro"/>
</dbReference>
<dbReference type="Gene3D" id="3.40.50.300">
    <property type="entry name" value="P-loop containing nucleotide triphosphate hydrolases"/>
    <property type="match status" value="1"/>
</dbReference>
<feature type="domain" description="Rad50/SbcC-type AAA" evidence="1">
    <location>
        <begin position="9"/>
        <end position="101"/>
    </location>
</feature>
<reference evidence="2" key="1">
    <citation type="journal article" date="2014" name="Front. Microbiol.">
        <title>High frequency of phylogenetically diverse reductive dehalogenase-homologous genes in deep subseafloor sedimentary metagenomes.</title>
        <authorList>
            <person name="Kawai M."/>
            <person name="Futagami T."/>
            <person name="Toyoda A."/>
            <person name="Takaki Y."/>
            <person name="Nishi S."/>
            <person name="Hori S."/>
            <person name="Arai W."/>
            <person name="Tsubouchi T."/>
            <person name="Morono Y."/>
            <person name="Uchiyama I."/>
            <person name="Ito T."/>
            <person name="Fujiyama A."/>
            <person name="Inagaki F."/>
            <person name="Takami H."/>
        </authorList>
    </citation>
    <scope>NUCLEOTIDE SEQUENCE</scope>
    <source>
        <strain evidence="2">Expedition CK06-06</strain>
    </source>
</reference>
<dbReference type="GO" id="GO:0006302">
    <property type="term" value="P:double-strand break repair"/>
    <property type="evidence" value="ECO:0007669"/>
    <property type="project" value="InterPro"/>
</dbReference>
<feature type="non-terminal residue" evidence="2">
    <location>
        <position position="107"/>
    </location>
</feature>
<dbReference type="EMBL" id="BART01038066">
    <property type="protein sequence ID" value="GAH13794.1"/>
    <property type="molecule type" value="Genomic_DNA"/>
</dbReference>